<dbReference type="STRING" id="451379.A0A158R4W4"/>
<protein>
    <recommendedName>
        <fullName evidence="5">Glutathione peroxidase</fullName>
    </recommendedName>
</protein>
<evidence type="ECO:0000259" key="6">
    <source>
        <dbReference type="PROSITE" id="PS51352"/>
    </source>
</evidence>
<evidence type="ECO:0000256" key="5">
    <source>
        <dbReference type="RuleBase" id="RU000499"/>
    </source>
</evidence>
<proteinExistence type="inferred from homology"/>
<sequence>MATKTFYEFSAKDIDGNEVSMGKYKGNVVVVVNVASKCGFTDKNYKQLGELLTKYKDQGLRVAAFPCNQFAHQEPSCELDIKNFVNDNYTLDADFYSKVNVNGSNAHPLFNFLKHEQHGFLTDAIKWNFTKFLVDKSGNVVKRYSPNTAPLDMTSDIEKLLKDEKL</sequence>
<dbReference type="PROSITE" id="PS51352">
    <property type="entry name" value="THIOREDOXIN_2"/>
    <property type="match status" value="1"/>
</dbReference>
<keyword evidence="3 5" id="KW-0560">Oxidoreductase</keyword>
<reference evidence="8" key="1">
    <citation type="submission" date="2016-04" db="UniProtKB">
        <authorList>
            <consortium name="WormBaseParasite"/>
        </authorList>
    </citation>
    <scope>IDENTIFICATION</scope>
</reference>
<dbReference type="PANTHER" id="PTHR11592">
    <property type="entry name" value="GLUTATHIONE PEROXIDASE"/>
    <property type="match status" value="1"/>
</dbReference>
<dbReference type="InterPro" id="IPR000889">
    <property type="entry name" value="Glutathione_peroxidase"/>
</dbReference>
<keyword evidence="7" id="KW-1185">Reference proteome</keyword>
<evidence type="ECO:0000256" key="3">
    <source>
        <dbReference type="ARBA" id="ARBA00023002"/>
    </source>
</evidence>
<dbReference type="SUPFAM" id="SSF52833">
    <property type="entry name" value="Thioredoxin-like"/>
    <property type="match status" value="1"/>
</dbReference>
<dbReference type="GO" id="GO:0006979">
    <property type="term" value="P:response to oxidative stress"/>
    <property type="evidence" value="ECO:0007669"/>
    <property type="project" value="InterPro"/>
</dbReference>
<keyword evidence="2 5" id="KW-0575">Peroxidase</keyword>
<dbReference type="PIRSF" id="PIRSF000303">
    <property type="entry name" value="Glutathion_perox"/>
    <property type="match status" value="1"/>
</dbReference>
<dbReference type="PANTHER" id="PTHR11592:SF134">
    <property type="entry name" value="PHOSPHOLIPID HYDROPEROXIDE GLUTATHIONE PEROXIDASE"/>
    <property type="match status" value="1"/>
</dbReference>
<name>A0A158R4W4_9BILA</name>
<dbReference type="Pfam" id="PF00255">
    <property type="entry name" value="GSHPx"/>
    <property type="match status" value="1"/>
</dbReference>
<evidence type="ECO:0000256" key="4">
    <source>
        <dbReference type="PIRSR" id="PIRSR000303-1"/>
    </source>
</evidence>
<dbReference type="GO" id="GO:0004601">
    <property type="term" value="F:peroxidase activity"/>
    <property type="evidence" value="ECO:0007669"/>
    <property type="project" value="UniProtKB-KW"/>
</dbReference>
<evidence type="ECO:0000256" key="2">
    <source>
        <dbReference type="ARBA" id="ARBA00022559"/>
    </source>
</evidence>
<feature type="domain" description="Thioredoxin" evidence="6">
    <location>
        <begin position="1"/>
        <end position="162"/>
    </location>
</feature>
<accession>A0A158R4W4</accession>
<dbReference type="PROSITE" id="PS51355">
    <property type="entry name" value="GLUTATHIONE_PEROXID_3"/>
    <property type="match status" value="1"/>
</dbReference>
<organism evidence="7 8">
    <name type="scientific">Syphacia muris</name>
    <dbReference type="NCBI Taxonomy" id="451379"/>
    <lineage>
        <taxon>Eukaryota</taxon>
        <taxon>Metazoa</taxon>
        <taxon>Ecdysozoa</taxon>
        <taxon>Nematoda</taxon>
        <taxon>Chromadorea</taxon>
        <taxon>Rhabditida</taxon>
        <taxon>Spirurina</taxon>
        <taxon>Oxyuridomorpha</taxon>
        <taxon>Oxyuroidea</taxon>
        <taxon>Oxyuridae</taxon>
        <taxon>Syphacia</taxon>
    </lineage>
</organism>
<dbReference type="Gene3D" id="3.40.30.10">
    <property type="entry name" value="Glutaredoxin"/>
    <property type="match status" value="1"/>
</dbReference>
<dbReference type="CDD" id="cd00340">
    <property type="entry name" value="GSH_Peroxidase"/>
    <property type="match status" value="1"/>
</dbReference>
<dbReference type="WBParaSite" id="SMUV_0000463901-mRNA-1">
    <property type="protein sequence ID" value="SMUV_0000463901-mRNA-1"/>
    <property type="gene ID" value="SMUV_0000463901"/>
</dbReference>
<dbReference type="PROSITE" id="PS00460">
    <property type="entry name" value="GLUTATHIONE_PEROXID_1"/>
    <property type="match status" value="1"/>
</dbReference>
<comment type="similarity">
    <text evidence="1 5">Belongs to the glutathione peroxidase family.</text>
</comment>
<feature type="active site" evidence="4">
    <location>
        <position position="38"/>
    </location>
</feature>
<evidence type="ECO:0000313" key="8">
    <source>
        <dbReference type="WBParaSite" id="SMUV_0000463901-mRNA-1"/>
    </source>
</evidence>
<dbReference type="InterPro" id="IPR029759">
    <property type="entry name" value="GPX_AS"/>
</dbReference>
<evidence type="ECO:0000256" key="1">
    <source>
        <dbReference type="ARBA" id="ARBA00006926"/>
    </source>
</evidence>
<evidence type="ECO:0000313" key="7">
    <source>
        <dbReference type="Proteomes" id="UP000046393"/>
    </source>
</evidence>
<dbReference type="FunFam" id="3.40.30.10:FF:000025">
    <property type="entry name" value="Glutathione peroxidase"/>
    <property type="match status" value="1"/>
</dbReference>
<dbReference type="InterPro" id="IPR036249">
    <property type="entry name" value="Thioredoxin-like_sf"/>
</dbReference>
<dbReference type="AlphaFoldDB" id="A0A158R4W4"/>
<dbReference type="Proteomes" id="UP000046393">
    <property type="component" value="Unplaced"/>
</dbReference>
<dbReference type="InterPro" id="IPR013766">
    <property type="entry name" value="Thioredoxin_domain"/>
</dbReference>
<dbReference type="PRINTS" id="PR01011">
    <property type="entry name" value="GLUTPROXDASE"/>
</dbReference>